<protein>
    <recommendedName>
        <fullName evidence="3">endo-1,3(4)-beta-glucanase</fullName>
        <ecNumber evidence="3">3.2.1.6</ecNumber>
    </recommendedName>
</protein>
<reference evidence="8 9" key="1">
    <citation type="submission" date="2018-05" db="EMBL/GenBank/DDBJ databases">
        <title>Draft genome sequence of Scytalidium lignicola DSM 105466, a ubiquitous saprotrophic fungus.</title>
        <authorList>
            <person name="Buettner E."/>
            <person name="Gebauer A.M."/>
            <person name="Hofrichter M."/>
            <person name="Liers C."/>
            <person name="Kellner H."/>
        </authorList>
    </citation>
    <scope>NUCLEOTIDE SEQUENCE [LARGE SCALE GENOMIC DNA]</scope>
    <source>
        <strain evidence="8 9">DSM 105466</strain>
    </source>
</reference>
<dbReference type="PANTHER" id="PTHR10963:SF24">
    <property type="entry name" value="GLYCOSIDASE C21B10.07-RELATED"/>
    <property type="match status" value="1"/>
</dbReference>
<evidence type="ECO:0000256" key="3">
    <source>
        <dbReference type="ARBA" id="ARBA00012599"/>
    </source>
</evidence>
<evidence type="ECO:0000256" key="2">
    <source>
        <dbReference type="ARBA" id="ARBA00006865"/>
    </source>
</evidence>
<comment type="caution">
    <text evidence="8">The sequence shown here is derived from an EMBL/GenBank/DDBJ whole genome shotgun (WGS) entry which is preliminary data.</text>
</comment>
<keyword evidence="6" id="KW-0732">Signal</keyword>
<evidence type="ECO:0000313" key="8">
    <source>
        <dbReference type="EMBL" id="RFU33606.1"/>
    </source>
</evidence>
<dbReference type="PANTHER" id="PTHR10963">
    <property type="entry name" value="GLYCOSYL HYDROLASE-RELATED"/>
    <property type="match status" value="1"/>
</dbReference>
<dbReference type="PROSITE" id="PS51762">
    <property type="entry name" value="GH16_2"/>
    <property type="match status" value="1"/>
</dbReference>
<accession>A0A3E2HJM3</accession>
<feature type="non-terminal residue" evidence="8">
    <location>
        <position position="345"/>
    </location>
</feature>
<dbReference type="FunFam" id="2.60.120.200:FF:000114">
    <property type="entry name" value="Probable endo-1,3(4)-beta-glucanase NFIA_089530"/>
    <property type="match status" value="1"/>
</dbReference>
<dbReference type="OrthoDB" id="192832at2759"/>
<dbReference type="Proteomes" id="UP000258309">
    <property type="component" value="Unassembled WGS sequence"/>
</dbReference>
<dbReference type="Gene3D" id="2.60.120.200">
    <property type="match status" value="1"/>
</dbReference>
<proteinExistence type="inferred from homology"/>
<feature type="non-terminal residue" evidence="8">
    <location>
        <position position="1"/>
    </location>
</feature>
<evidence type="ECO:0000259" key="7">
    <source>
        <dbReference type="PROSITE" id="PS51762"/>
    </source>
</evidence>
<dbReference type="STRING" id="5539.A0A3E2HJM3"/>
<evidence type="ECO:0000313" key="9">
    <source>
        <dbReference type="Proteomes" id="UP000258309"/>
    </source>
</evidence>
<comment type="catalytic activity">
    <reaction evidence="1">
        <text>Endohydrolysis of (1-&gt;3)- or (1-&gt;4)-linkages in beta-D-glucans when the glucose residue whose reducing group is involved in the linkage to be hydrolyzed is itself substituted at C-3.</text>
        <dbReference type="EC" id="3.2.1.6"/>
    </reaction>
</comment>
<dbReference type="InterPro" id="IPR000757">
    <property type="entry name" value="Beta-glucanase-like"/>
</dbReference>
<dbReference type="OMA" id="FKNAYWL"/>
<name>A0A3E2HJM3_SCYLI</name>
<feature type="chain" id="PRO_5017616762" description="endo-1,3(4)-beta-glucanase" evidence="6">
    <location>
        <begin position="24"/>
        <end position="345"/>
    </location>
</feature>
<dbReference type="AlphaFoldDB" id="A0A3E2HJM3"/>
<dbReference type="InterPro" id="IPR013320">
    <property type="entry name" value="ConA-like_dom_sf"/>
</dbReference>
<dbReference type="GO" id="GO:0052861">
    <property type="term" value="F:endo-1,3(4)-beta-glucanase activity"/>
    <property type="evidence" value="ECO:0007669"/>
    <property type="project" value="UniProtKB-EC"/>
</dbReference>
<evidence type="ECO:0000256" key="6">
    <source>
        <dbReference type="SAM" id="SignalP"/>
    </source>
</evidence>
<dbReference type="SUPFAM" id="SSF49899">
    <property type="entry name" value="Concanavalin A-like lectins/glucanases"/>
    <property type="match status" value="1"/>
</dbReference>
<dbReference type="InterPro" id="IPR050546">
    <property type="entry name" value="Glycosyl_Hydrlase_16"/>
</dbReference>
<feature type="signal peptide" evidence="6">
    <location>
        <begin position="1"/>
        <end position="23"/>
    </location>
</feature>
<keyword evidence="9" id="KW-1185">Reference proteome</keyword>
<evidence type="ECO:0000256" key="4">
    <source>
        <dbReference type="ARBA" id="ARBA00022801"/>
    </source>
</evidence>
<gene>
    <name evidence="8" type="ORF">B7463_g2729</name>
</gene>
<keyword evidence="5" id="KW-0326">Glycosidase</keyword>
<keyword evidence="4" id="KW-0378">Hydrolase</keyword>
<dbReference type="EC" id="3.2.1.6" evidence="3"/>
<organism evidence="8 9">
    <name type="scientific">Scytalidium lignicola</name>
    <name type="common">Hyphomycete</name>
    <dbReference type="NCBI Taxonomy" id="5539"/>
    <lineage>
        <taxon>Eukaryota</taxon>
        <taxon>Fungi</taxon>
        <taxon>Dikarya</taxon>
        <taxon>Ascomycota</taxon>
        <taxon>Pezizomycotina</taxon>
        <taxon>Leotiomycetes</taxon>
        <taxon>Leotiomycetes incertae sedis</taxon>
        <taxon>Scytalidium</taxon>
    </lineage>
</organism>
<evidence type="ECO:0000256" key="5">
    <source>
        <dbReference type="ARBA" id="ARBA00023295"/>
    </source>
</evidence>
<feature type="domain" description="GH16" evidence="7">
    <location>
        <begin position="31"/>
        <end position="320"/>
    </location>
</feature>
<evidence type="ECO:0000256" key="1">
    <source>
        <dbReference type="ARBA" id="ARBA00000124"/>
    </source>
</evidence>
<dbReference type="Pfam" id="PF26113">
    <property type="entry name" value="GH16_XgeA"/>
    <property type="match status" value="1"/>
</dbReference>
<sequence>MRLSNLLLHFSVSLTGSIGVANAAYSIQDTFDTSNFFNEFSFFTGSDPTNGFVSYVPAVSANLSALAGYTSSAVYLGVDHTTINPSGGRRSVRVTSNKSYTHGLFIADIAHMPDSTCGVWPAFWTFGPNWPTAGEIDIMEGVNAQTTNSMTLHTSAGCTITGTGAKYSSKLSNANCNAGNGNDGCSFSGADTQGYGTGFNAVGGGIYAMDWTSSAINIYFFPRSSIPSDITSGAPAPETWGSPVASFVGGSGCDIDTHFANHNIVFNTDFCGDWAGNVWESGSCAALASTCELYVAANPTAFRDAYWEINSVKVYQDGGNSTTIPSTTKRAVRTKREFRSVPFMA</sequence>
<dbReference type="GO" id="GO:0009251">
    <property type="term" value="P:glucan catabolic process"/>
    <property type="evidence" value="ECO:0007669"/>
    <property type="project" value="TreeGrafter"/>
</dbReference>
<comment type="similarity">
    <text evidence="2">Belongs to the glycosyl hydrolase 16 family.</text>
</comment>
<dbReference type="CDD" id="cd02181">
    <property type="entry name" value="GH16_fungal_Lam16A_glucanase"/>
    <property type="match status" value="1"/>
</dbReference>
<dbReference type="EMBL" id="NCSJ02000033">
    <property type="protein sequence ID" value="RFU33606.1"/>
    <property type="molecule type" value="Genomic_DNA"/>
</dbReference>